<comment type="subcellular location">
    <subcellularLocation>
        <location evidence="1">Nucleus</location>
    </subcellularLocation>
</comment>
<feature type="compositionally biased region" description="Basic and acidic residues" evidence="5">
    <location>
        <begin position="157"/>
        <end position="169"/>
    </location>
</feature>
<gene>
    <name evidence="6" type="ORF">AJ80_07281</name>
</gene>
<dbReference type="STRING" id="1447883.A0A2B7XQQ5"/>
<evidence type="ECO:0000256" key="4">
    <source>
        <dbReference type="ARBA" id="ARBA00023242"/>
    </source>
</evidence>
<keyword evidence="7" id="KW-1185">Reference proteome</keyword>
<evidence type="ECO:0000256" key="5">
    <source>
        <dbReference type="SAM" id="MobiDB-lite"/>
    </source>
</evidence>
<reference evidence="6 7" key="1">
    <citation type="submission" date="2017-10" db="EMBL/GenBank/DDBJ databases">
        <title>Comparative genomics in systemic dimorphic fungi from Ajellomycetaceae.</title>
        <authorList>
            <person name="Munoz J.F."/>
            <person name="Mcewen J.G."/>
            <person name="Clay O.K."/>
            <person name="Cuomo C.A."/>
        </authorList>
    </citation>
    <scope>NUCLEOTIDE SEQUENCE [LARGE SCALE GENOMIC DNA]</scope>
    <source>
        <strain evidence="6 7">UAMH7299</strain>
    </source>
</reference>
<evidence type="ECO:0008006" key="8">
    <source>
        <dbReference type="Google" id="ProtNLM"/>
    </source>
</evidence>
<proteinExistence type="inferred from homology"/>
<evidence type="ECO:0000256" key="2">
    <source>
        <dbReference type="ARBA" id="ARBA00006374"/>
    </source>
</evidence>
<evidence type="ECO:0000256" key="3">
    <source>
        <dbReference type="ARBA" id="ARBA00022552"/>
    </source>
</evidence>
<evidence type="ECO:0000256" key="1">
    <source>
        <dbReference type="ARBA" id="ARBA00004123"/>
    </source>
</evidence>
<organism evidence="6 7">
    <name type="scientific">Polytolypa hystricis (strain UAMH7299)</name>
    <dbReference type="NCBI Taxonomy" id="1447883"/>
    <lineage>
        <taxon>Eukaryota</taxon>
        <taxon>Fungi</taxon>
        <taxon>Dikarya</taxon>
        <taxon>Ascomycota</taxon>
        <taxon>Pezizomycotina</taxon>
        <taxon>Eurotiomycetes</taxon>
        <taxon>Eurotiomycetidae</taxon>
        <taxon>Onygenales</taxon>
        <taxon>Onygenales incertae sedis</taxon>
        <taxon>Polytolypa</taxon>
    </lineage>
</organism>
<comment type="caution">
    <text evidence="6">The sequence shown here is derived from an EMBL/GenBank/DDBJ whole genome shotgun (WGS) entry which is preliminary data.</text>
</comment>
<sequence>MEQTPFLRGLASSDRKTREKALDSLTLFIQSRRDLDIAELLKIWKGLFFCFYHTDRPLTQQALARSLSSTLIPTLPEQTLLPFLRAFWITMSRDFHSLDRLRLDKYLFLFRCYIGAAFDVYLKRGFAAATAKGDKKQKKNNKGKKQDTTSAKKRKRAQGDDGEGQRSGEDAEEKDSQVVSEEWKGLERYLDMLEEGPLCPYNFLGGGAAAGAQEEDEEEDEEEDGLPKESRQSPEMPKGPDGIRYHIIDIWLDEIEKVATETETVAKNDQEDATMAEDDDEDEEEEVTVTKLKQGVPMELLLRPMQLLLERSVNKAVRKRVAEMFDDERLVEWGVRERKKDGEEDEDEEEDEGWGGIDG</sequence>
<keyword evidence="4" id="KW-0539">Nucleus</keyword>
<feature type="region of interest" description="Disordered" evidence="5">
    <location>
        <begin position="263"/>
        <end position="290"/>
    </location>
</feature>
<feature type="region of interest" description="Disordered" evidence="5">
    <location>
        <begin position="204"/>
        <end position="242"/>
    </location>
</feature>
<dbReference type="GO" id="GO:0006364">
    <property type="term" value="P:rRNA processing"/>
    <property type="evidence" value="ECO:0007669"/>
    <property type="project" value="UniProtKB-KW"/>
</dbReference>
<feature type="compositionally biased region" description="Acidic residues" evidence="5">
    <location>
        <begin position="213"/>
        <end position="224"/>
    </location>
</feature>
<feature type="compositionally biased region" description="Acidic residues" evidence="5">
    <location>
        <begin position="343"/>
        <end position="353"/>
    </location>
</feature>
<protein>
    <recommendedName>
        <fullName evidence="8">Ribosomal RNA-processing protein 1</fullName>
    </recommendedName>
</protein>
<dbReference type="AlphaFoldDB" id="A0A2B7XQQ5"/>
<feature type="compositionally biased region" description="Acidic residues" evidence="5">
    <location>
        <begin position="271"/>
        <end position="287"/>
    </location>
</feature>
<feature type="region of interest" description="Disordered" evidence="5">
    <location>
        <begin position="334"/>
        <end position="359"/>
    </location>
</feature>
<dbReference type="Proteomes" id="UP000224634">
    <property type="component" value="Unassembled WGS sequence"/>
</dbReference>
<dbReference type="PANTHER" id="PTHR13026:SF0">
    <property type="entry name" value="RIBOSOMAL RNA PROCESSING 1B"/>
    <property type="match status" value="1"/>
</dbReference>
<name>A0A2B7XQQ5_POLH7</name>
<evidence type="ECO:0000313" key="7">
    <source>
        <dbReference type="Proteomes" id="UP000224634"/>
    </source>
</evidence>
<keyword evidence="3" id="KW-0698">rRNA processing</keyword>
<dbReference type="OrthoDB" id="2019504at2759"/>
<dbReference type="InterPro" id="IPR010301">
    <property type="entry name" value="RRP1"/>
</dbReference>
<dbReference type="EMBL" id="PDNA01000137">
    <property type="protein sequence ID" value="PGH11093.1"/>
    <property type="molecule type" value="Genomic_DNA"/>
</dbReference>
<dbReference type="GO" id="GO:0005634">
    <property type="term" value="C:nucleus"/>
    <property type="evidence" value="ECO:0007669"/>
    <property type="project" value="UniProtKB-SubCell"/>
</dbReference>
<dbReference type="Pfam" id="PF05997">
    <property type="entry name" value="Nop52"/>
    <property type="match status" value="2"/>
</dbReference>
<accession>A0A2B7XQQ5</accession>
<evidence type="ECO:0000313" key="6">
    <source>
        <dbReference type="EMBL" id="PGH11093.1"/>
    </source>
</evidence>
<dbReference type="PANTHER" id="PTHR13026">
    <property type="entry name" value="NNP-1 PROTEIN NOVEL NUCLEAR PROTEIN 1 NOP52"/>
    <property type="match status" value="1"/>
</dbReference>
<comment type="similarity">
    <text evidence="2">Belongs to the RRP1 family.</text>
</comment>
<feature type="region of interest" description="Disordered" evidence="5">
    <location>
        <begin position="133"/>
        <end position="180"/>
    </location>
</feature>
<dbReference type="GO" id="GO:0030688">
    <property type="term" value="C:preribosome, small subunit precursor"/>
    <property type="evidence" value="ECO:0007669"/>
    <property type="project" value="InterPro"/>
</dbReference>